<feature type="transmembrane region" description="Helical" evidence="7">
    <location>
        <begin position="244"/>
        <end position="266"/>
    </location>
</feature>
<dbReference type="GO" id="GO:0055085">
    <property type="term" value="P:transmembrane transport"/>
    <property type="evidence" value="ECO:0007669"/>
    <property type="project" value="InterPro"/>
</dbReference>
<dbReference type="GO" id="GO:0005886">
    <property type="term" value="C:plasma membrane"/>
    <property type="evidence" value="ECO:0007669"/>
    <property type="project" value="UniProtKB-SubCell"/>
</dbReference>
<keyword evidence="6 7" id="KW-0472">Membrane</keyword>
<dbReference type="PROSITE" id="PS50928">
    <property type="entry name" value="ABC_TM1"/>
    <property type="match status" value="1"/>
</dbReference>
<feature type="domain" description="ABC transmembrane type-1" evidence="8">
    <location>
        <begin position="134"/>
        <end position="325"/>
    </location>
</feature>
<dbReference type="InterPro" id="IPR000515">
    <property type="entry name" value="MetI-like"/>
</dbReference>
<organism evidence="9 10">
    <name type="scientific">Pontivivens ytuae</name>
    <dbReference type="NCBI Taxonomy" id="2789856"/>
    <lineage>
        <taxon>Bacteria</taxon>
        <taxon>Pseudomonadati</taxon>
        <taxon>Pseudomonadota</taxon>
        <taxon>Alphaproteobacteria</taxon>
        <taxon>Rhodobacterales</taxon>
        <taxon>Paracoccaceae</taxon>
        <taxon>Pontivivens</taxon>
    </lineage>
</organism>
<keyword evidence="10" id="KW-1185">Reference proteome</keyword>
<dbReference type="Proteomes" id="UP000594800">
    <property type="component" value="Chromosome"/>
</dbReference>
<feature type="transmembrane region" description="Helical" evidence="7">
    <location>
        <begin position="202"/>
        <end position="223"/>
    </location>
</feature>
<keyword evidence="3" id="KW-1003">Cell membrane</keyword>
<evidence type="ECO:0000256" key="2">
    <source>
        <dbReference type="ARBA" id="ARBA00022448"/>
    </source>
</evidence>
<evidence type="ECO:0000256" key="6">
    <source>
        <dbReference type="ARBA" id="ARBA00023136"/>
    </source>
</evidence>
<reference evidence="9 10" key="1">
    <citation type="submission" date="2020-11" db="EMBL/GenBank/DDBJ databases">
        <title>Description of Pontivivens ytuae sp. nov. isolated from deep sea sediment of Mariana Trench.</title>
        <authorList>
            <person name="Wang Z."/>
            <person name="Sun Q.-L."/>
            <person name="Xu X.-D."/>
            <person name="Tang Y.-Z."/>
            <person name="Zhang J."/>
        </authorList>
    </citation>
    <scope>NUCLEOTIDE SEQUENCE [LARGE SCALE GENOMIC DNA]</scope>
    <source>
        <strain evidence="9 10">MT2928</strain>
    </source>
</reference>
<feature type="transmembrane region" description="Helical" evidence="7">
    <location>
        <begin position="133"/>
        <end position="157"/>
    </location>
</feature>
<dbReference type="AlphaFoldDB" id="A0A7S9LR08"/>
<keyword evidence="5 7" id="KW-1133">Transmembrane helix</keyword>
<feature type="transmembrane region" description="Helical" evidence="7">
    <location>
        <begin position="27"/>
        <end position="48"/>
    </location>
</feature>
<dbReference type="InterPro" id="IPR035906">
    <property type="entry name" value="MetI-like_sf"/>
</dbReference>
<evidence type="ECO:0000256" key="5">
    <source>
        <dbReference type="ARBA" id="ARBA00022989"/>
    </source>
</evidence>
<dbReference type="CDD" id="cd06261">
    <property type="entry name" value="TM_PBP2"/>
    <property type="match status" value="1"/>
</dbReference>
<evidence type="ECO:0000256" key="7">
    <source>
        <dbReference type="RuleBase" id="RU363032"/>
    </source>
</evidence>
<feature type="transmembrane region" description="Helical" evidence="7">
    <location>
        <begin position="303"/>
        <end position="325"/>
    </location>
</feature>
<evidence type="ECO:0000256" key="3">
    <source>
        <dbReference type="ARBA" id="ARBA00022475"/>
    </source>
</evidence>
<evidence type="ECO:0000313" key="9">
    <source>
        <dbReference type="EMBL" id="QPH53653.1"/>
    </source>
</evidence>
<dbReference type="KEGG" id="poz:I0K15_18015"/>
<accession>A0A7S9LR08</accession>
<evidence type="ECO:0000256" key="1">
    <source>
        <dbReference type="ARBA" id="ARBA00004651"/>
    </source>
</evidence>
<feature type="transmembrane region" description="Helical" evidence="7">
    <location>
        <begin position="169"/>
        <end position="190"/>
    </location>
</feature>
<sequence>MSDTAIATPAVQAPAFRFSAIETLKHVVLILGALVVLLPFYVMLSYSFKSPAEIEGGLSTGFFGAQEPMVDERCAIRSAPDRADLEAAAPRFPGATEREIANALTAEAEEACTLRPVVFNYTTAFTEAPLLRYLLNGVIVTVSIFIIQVIVALPCAYALAKLRFWGREAVFGIVLFCLLIPVHAIALPLYIMLSQLGLTNTYAALVIPWTISVFGIFLMRQFFMTVPDDLIDAARMDGMSEYSIVWNVMLPTAIPALLAFGIFSVVAHWNDYFWPRIVITGDRSLFTPPLGIREFRSDLDGSFFGPMMATATVIVVPLIAAFLLAQRRFIEGITLTGMK</sequence>
<name>A0A7S9LR08_9RHOB</name>
<comment type="similarity">
    <text evidence="7">Belongs to the binding-protein-dependent transport system permease family.</text>
</comment>
<proteinExistence type="inferred from homology"/>
<evidence type="ECO:0000259" key="8">
    <source>
        <dbReference type="PROSITE" id="PS50928"/>
    </source>
</evidence>
<dbReference type="SUPFAM" id="SSF161098">
    <property type="entry name" value="MetI-like"/>
    <property type="match status" value="1"/>
</dbReference>
<comment type="subcellular location">
    <subcellularLocation>
        <location evidence="1 7">Cell membrane</location>
        <topology evidence="1 7">Multi-pass membrane protein</topology>
    </subcellularLocation>
</comment>
<keyword evidence="4 7" id="KW-0812">Transmembrane</keyword>
<gene>
    <name evidence="9" type="ORF">I0K15_18015</name>
</gene>
<evidence type="ECO:0000256" key="4">
    <source>
        <dbReference type="ARBA" id="ARBA00022692"/>
    </source>
</evidence>
<dbReference type="Pfam" id="PF00528">
    <property type="entry name" value="BPD_transp_1"/>
    <property type="match status" value="1"/>
</dbReference>
<keyword evidence="2 7" id="KW-0813">Transport</keyword>
<evidence type="ECO:0000313" key="10">
    <source>
        <dbReference type="Proteomes" id="UP000594800"/>
    </source>
</evidence>
<dbReference type="PANTHER" id="PTHR43744:SF12">
    <property type="entry name" value="ABC TRANSPORTER PERMEASE PROTEIN MG189-RELATED"/>
    <property type="match status" value="1"/>
</dbReference>
<dbReference type="Gene3D" id="1.10.3720.10">
    <property type="entry name" value="MetI-like"/>
    <property type="match status" value="1"/>
</dbReference>
<dbReference type="EMBL" id="CP064942">
    <property type="protein sequence ID" value="QPH53653.1"/>
    <property type="molecule type" value="Genomic_DNA"/>
</dbReference>
<dbReference type="PANTHER" id="PTHR43744">
    <property type="entry name" value="ABC TRANSPORTER PERMEASE PROTEIN MG189-RELATED-RELATED"/>
    <property type="match status" value="1"/>
</dbReference>
<protein>
    <submittedName>
        <fullName evidence="9">Carbohydrate ABC transporter permease</fullName>
    </submittedName>
</protein>